<protein>
    <submittedName>
        <fullName evidence="1">Uncharacterized protein</fullName>
    </submittedName>
</protein>
<dbReference type="Proteomes" id="UP000238916">
    <property type="component" value="Unassembled WGS sequence"/>
</dbReference>
<gene>
    <name evidence="1" type="ORF">SBF1_4570004</name>
</gene>
<evidence type="ECO:0000313" key="1">
    <source>
        <dbReference type="EMBL" id="SPF49593.1"/>
    </source>
</evidence>
<sequence>MHYSLNSLWHIKVIRYINHLNTFLQKPSNSFLEKYFLIL</sequence>
<organism evidence="1 2">
    <name type="scientific">Candidatus Desulfosporosinus infrequens</name>
    <dbReference type="NCBI Taxonomy" id="2043169"/>
    <lineage>
        <taxon>Bacteria</taxon>
        <taxon>Bacillati</taxon>
        <taxon>Bacillota</taxon>
        <taxon>Clostridia</taxon>
        <taxon>Eubacteriales</taxon>
        <taxon>Desulfitobacteriaceae</taxon>
        <taxon>Desulfosporosinus</taxon>
    </lineage>
</organism>
<proteinExistence type="predicted"/>
<name>A0A2U3LCF6_9FIRM</name>
<reference evidence="2" key="1">
    <citation type="submission" date="2018-02" db="EMBL/GenBank/DDBJ databases">
        <authorList>
            <person name="Hausmann B."/>
        </authorList>
    </citation>
    <scope>NUCLEOTIDE SEQUENCE [LARGE SCALE GENOMIC DNA]</scope>
    <source>
        <strain evidence="2">Peat soil MAG SbF1</strain>
    </source>
</reference>
<dbReference type="AlphaFoldDB" id="A0A2U3LCF6"/>
<accession>A0A2U3LCF6</accession>
<evidence type="ECO:0000313" key="2">
    <source>
        <dbReference type="Proteomes" id="UP000238916"/>
    </source>
</evidence>
<dbReference type="EMBL" id="OMOF01000398">
    <property type="protein sequence ID" value="SPF49593.1"/>
    <property type="molecule type" value="Genomic_DNA"/>
</dbReference>